<dbReference type="KEGG" id="hyj:FHG12_03630"/>
<accession>A0A5B7ZVK5</accession>
<dbReference type="EMBL" id="CP040896">
    <property type="protein sequence ID" value="QDA59254.1"/>
    <property type="molecule type" value="Genomic_DNA"/>
</dbReference>
<dbReference type="InterPro" id="IPR006311">
    <property type="entry name" value="TAT_signal"/>
</dbReference>
<dbReference type="Pfam" id="PF17132">
    <property type="entry name" value="Glyco_hydro_106"/>
    <property type="match status" value="1"/>
</dbReference>
<evidence type="ECO:0000313" key="3">
    <source>
        <dbReference type="Proteomes" id="UP000305398"/>
    </source>
</evidence>
<dbReference type="RefSeq" id="WP_139514373.1">
    <property type="nucleotide sequence ID" value="NZ_CP040896.1"/>
</dbReference>
<reference evidence="2 3" key="1">
    <citation type="submission" date="2019-06" db="EMBL/GenBank/DDBJ databases">
        <authorList>
            <person name="Srinivasan S."/>
        </authorList>
    </citation>
    <scope>NUCLEOTIDE SEQUENCE [LARGE SCALE GENOMIC DNA]</scope>
    <source>
        <strain evidence="2 3">17J68-5</strain>
    </source>
</reference>
<keyword evidence="1" id="KW-0732">Signal</keyword>
<sequence length="170" mass="18695">MVVSRRGFMTKALVCLALTAPLPMWTPDAGALPEQGFKNTPEAARLRTRWHWANSNVTKEGVTKTLERMKRVGIAGFRLADGSAGGEQTVNEKVGFGPPTWREAAKYDAEAEGARLQLGATAALALLMRRRCEAMLRIRRGPCDPRQSKTRPPQLQCLGGKPHSLIMQTK</sequence>
<feature type="signal peptide" evidence="1">
    <location>
        <begin position="1"/>
        <end position="31"/>
    </location>
</feature>
<dbReference type="AlphaFoldDB" id="A0A5B7ZVK5"/>
<dbReference type="Proteomes" id="UP000305398">
    <property type="component" value="Chromosome"/>
</dbReference>
<proteinExistence type="predicted"/>
<gene>
    <name evidence="2" type="ORF">FHG12_03630</name>
</gene>
<dbReference type="PROSITE" id="PS51318">
    <property type="entry name" value="TAT"/>
    <property type="match status" value="1"/>
</dbReference>
<dbReference type="OrthoDB" id="9761519at2"/>
<name>A0A5B7ZVK5_9BACT</name>
<feature type="chain" id="PRO_5023115458" evidence="1">
    <location>
        <begin position="32"/>
        <end position="170"/>
    </location>
</feature>
<evidence type="ECO:0000256" key="1">
    <source>
        <dbReference type="SAM" id="SignalP"/>
    </source>
</evidence>
<evidence type="ECO:0000313" key="2">
    <source>
        <dbReference type="EMBL" id="QDA59254.1"/>
    </source>
</evidence>
<protein>
    <submittedName>
        <fullName evidence="2">Uncharacterized protein</fullName>
    </submittedName>
</protein>
<keyword evidence="3" id="KW-1185">Reference proteome</keyword>
<organism evidence="2 3">
    <name type="scientific">Hymenobacter jejuensis</name>
    <dbReference type="NCBI Taxonomy" id="2502781"/>
    <lineage>
        <taxon>Bacteria</taxon>
        <taxon>Pseudomonadati</taxon>
        <taxon>Bacteroidota</taxon>
        <taxon>Cytophagia</taxon>
        <taxon>Cytophagales</taxon>
        <taxon>Hymenobacteraceae</taxon>
        <taxon>Hymenobacter</taxon>
    </lineage>
</organism>